<organism evidence="4 5">
    <name type="scientific">Haloterrigena salina JCM 13891</name>
    <dbReference type="NCBI Taxonomy" id="1227488"/>
    <lineage>
        <taxon>Archaea</taxon>
        <taxon>Methanobacteriati</taxon>
        <taxon>Methanobacteriota</taxon>
        <taxon>Stenosarchaea group</taxon>
        <taxon>Halobacteria</taxon>
        <taxon>Halobacteriales</taxon>
        <taxon>Natrialbaceae</taxon>
        <taxon>Haloterrigena</taxon>
    </lineage>
</organism>
<dbReference type="InterPro" id="IPR057326">
    <property type="entry name" value="KR_dom"/>
</dbReference>
<evidence type="ECO:0000256" key="1">
    <source>
        <dbReference type="ARBA" id="ARBA00006484"/>
    </source>
</evidence>
<dbReference type="STRING" id="1227488.C477_00320"/>
<dbReference type="GO" id="GO:0016491">
    <property type="term" value="F:oxidoreductase activity"/>
    <property type="evidence" value="ECO:0007669"/>
    <property type="project" value="UniProtKB-KW"/>
</dbReference>
<dbReference type="Pfam" id="PF00106">
    <property type="entry name" value="adh_short"/>
    <property type="match status" value="1"/>
</dbReference>
<dbReference type="InterPro" id="IPR002347">
    <property type="entry name" value="SDR_fam"/>
</dbReference>
<dbReference type="EMBL" id="AOIS01000003">
    <property type="protein sequence ID" value="ELZ24608.1"/>
    <property type="molecule type" value="Genomic_DNA"/>
</dbReference>
<sequence length="305" mass="32175">MVRVTDPAYLVAGGANGLGAATARELAREGANIVVSDLGTAVDGTGSDPEPARAVADEINDIEGASAVAHFGDAADAEDAAAAVETALESFGRLDGVANFAGILRDGMSWSLSEEDWDSVMRSHLRSNFALLRSAARHWRSVDDGDESEDDGTDATDDRSFLAVSSRGALGNVGQLAYSSANAGILGFVRAASTELYRQNVRVNALVPNGYTRMTETIPEEHRPYTREEMPPEDAAPAAAYLLSETAADVTGVTVTAAGNEIGILSEPRQVRTGVAEDGWTVDTIDEAFESIADGYEVSRTERFL</sequence>
<dbReference type="PATRIC" id="fig|1227488.3.peg.64"/>
<protein>
    <submittedName>
        <fullName evidence="4">Dehydrogenase</fullName>
    </submittedName>
</protein>
<gene>
    <name evidence="4" type="ORF">C477_00320</name>
</gene>
<comment type="caution">
    <text evidence="4">The sequence shown here is derived from an EMBL/GenBank/DDBJ whole genome shotgun (WGS) entry which is preliminary data.</text>
</comment>
<dbReference type="Gene3D" id="3.40.50.720">
    <property type="entry name" value="NAD(P)-binding Rossmann-like Domain"/>
    <property type="match status" value="1"/>
</dbReference>
<dbReference type="PRINTS" id="PR00081">
    <property type="entry name" value="GDHRDH"/>
</dbReference>
<name>M0CPR5_9EURY</name>
<evidence type="ECO:0000313" key="5">
    <source>
        <dbReference type="Proteomes" id="UP000011657"/>
    </source>
</evidence>
<dbReference type="SUPFAM" id="SSF51735">
    <property type="entry name" value="NAD(P)-binding Rossmann-fold domains"/>
    <property type="match status" value="1"/>
</dbReference>
<dbReference type="Proteomes" id="UP000011657">
    <property type="component" value="Unassembled WGS sequence"/>
</dbReference>
<dbReference type="SMART" id="SM00822">
    <property type="entry name" value="PKS_KR"/>
    <property type="match status" value="1"/>
</dbReference>
<accession>M0CPR5</accession>
<evidence type="ECO:0000256" key="2">
    <source>
        <dbReference type="ARBA" id="ARBA00023002"/>
    </source>
</evidence>
<feature type="domain" description="Ketoreductase" evidence="3">
    <location>
        <begin position="7"/>
        <end position="217"/>
    </location>
</feature>
<keyword evidence="5" id="KW-1185">Reference proteome</keyword>
<dbReference type="AlphaFoldDB" id="M0CPR5"/>
<reference evidence="4 5" key="1">
    <citation type="journal article" date="2014" name="PLoS Genet.">
        <title>Phylogenetically driven sequencing of extremely halophilic archaea reveals strategies for static and dynamic osmo-response.</title>
        <authorList>
            <person name="Becker E.A."/>
            <person name="Seitzer P.M."/>
            <person name="Tritt A."/>
            <person name="Larsen D."/>
            <person name="Krusor M."/>
            <person name="Yao A.I."/>
            <person name="Wu D."/>
            <person name="Madern D."/>
            <person name="Eisen J.A."/>
            <person name="Darling A.E."/>
            <person name="Facciotti M.T."/>
        </authorList>
    </citation>
    <scope>NUCLEOTIDE SEQUENCE [LARGE SCALE GENOMIC DNA]</scope>
    <source>
        <strain evidence="4 5">JCM 13891</strain>
    </source>
</reference>
<dbReference type="PANTHER" id="PTHR45024">
    <property type="entry name" value="DEHYDROGENASES, SHORT CHAIN"/>
    <property type="match status" value="1"/>
</dbReference>
<keyword evidence="2" id="KW-0560">Oxidoreductase</keyword>
<dbReference type="InterPro" id="IPR036291">
    <property type="entry name" value="NAD(P)-bd_dom_sf"/>
</dbReference>
<dbReference type="InterPro" id="IPR051687">
    <property type="entry name" value="Peroxisomal_Beta-Oxidation"/>
</dbReference>
<evidence type="ECO:0000259" key="3">
    <source>
        <dbReference type="SMART" id="SM00822"/>
    </source>
</evidence>
<dbReference type="eggNOG" id="arCOG01259">
    <property type="taxonomic scope" value="Archaea"/>
</dbReference>
<comment type="similarity">
    <text evidence="1">Belongs to the short-chain dehydrogenases/reductases (SDR) family.</text>
</comment>
<proteinExistence type="inferred from homology"/>
<dbReference type="PANTHER" id="PTHR45024:SF2">
    <property type="entry name" value="SCP2 DOMAIN-CONTAINING PROTEIN"/>
    <property type="match status" value="1"/>
</dbReference>
<evidence type="ECO:0000313" key="4">
    <source>
        <dbReference type="EMBL" id="ELZ24608.1"/>
    </source>
</evidence>